<name>A0ABX0MIZ1_9BURK</name>
<dbReference type="SUPFAM" id="SSF48452">
    <property type="entry name" value="TPR-like"/>
    <property type="match status" value="2"/>
</dbReference>
<dbReference type="PANTHER" id="PTHR47691:SF3">
    <property type="entry name" value="HTH-TYPE TRANSCRIPTIONAL REGULATOR RV0890C-RELATED"/>
    <property type="match status" value="1"/>
</dbReference>
<feature type="DNA-binding region" description="OmpR/PhoB-type" evidence="2">
    <location>
        <begin position="1"/>
        <end position="73"/>
    </location>
</feature>
<dbReference type="Proteomes" id="UP000819052">
    <property type="component" value="Unassembled WGS sequence"/>
</dbReference>
<dbReference type="InterPro" id="IPR001867">
    <property type="entry name" value="OmpR/PhoB-type_DNA-bd"/>
</dbReference>
<dbReference type="PROSITE" id="PS51755">
    <property type="entry name" value="OMPR_PHOB"/>
    <property type="match status" value="1"/>
</dbReference>
<evidence type="ECO:0000256" key="1">
    <source>
        <dbReference type="ARBA" id="ARBA00023125"/>
    </source>
</evidence>
<dbReference type="SMART" id="SM00862">
    <property type="entry name" value="Trans_reg_C"/>
    <property type="match status" value="1"/>
</dbReference>
<dbReference type="Pfam" id="PF20703">
    <property type="entry name" value="nSTAND1"/>
    <property type="match status" value="1"/>
</dbReference>
<comment type="caution">
    <text evidence="4">The sequence shown here is derived from an EMBL/GenBank/DDBJ whole genome shotgun (WGS) entry which is preliminary data.</text>
</comment>
<gene>
    <name evidence="4" type="ORF">F1609_29325</name>
</gene>
<dbReference type="InterPro" id="IPR019734">
    <property type="entry name" value="TPR_rpt"/>
</dbReference>
<dbReference type="InterPro" id="IPR011990">
    <property type="entry name" value="TPR-like_helical_dom_sf"/>
</dbReference>
<feature type="domain" description="OmpR/PhoB-type" evidence="3">
    <location>
        <begin position="1"/>
        <end position="73"/>
    </location>
</feature>
<dbReference type="Gene3D" id="1.10.10.10">
    <property type="entry name" value="Winged helix-like DNA-binding domain superfamily/Winged helix DNA-binding domain"/>
    <property type="match status" value="1"/>
</dbReference>
<dbReference type="Gene3D" id="1.25.40.10">
    <property type="entry name" value="Tetratricopeptide repeat domain"/>
    <property type="match status" value="1"/>
</dbReference>
<organism evidence="4 5">
    <name type="scientific">Massilia aquatica</name>
    <dbReference type="NCBI Taxonomy" id="2609000"/>
    <lineage>
        <taxon>Bacteria</taxon>
        <taxon>Pseudomonadati</taxon>
        <taxon>Pseudomonadota</taxon>
        <taxon>Betaproteobacteria</taxon>
        <taxon>Burkholderiales</taxon>
        <taxon>Oxalobacteraceae</taxon>
        <taxon>Telluria group</taxon>
        <taxon>Massilia</taxon>
    </lineage>
</organism>
<dbReference type="InterPro" id="IPR049052">
    <property type="entry name" value="nSTAND1"/>
</dbReference>
<evidence type="ECO:0000259" key="3">
    <source>
        <dbReference type="PROSITE" id="PS51755"/>
    </source>
</evidence>
<dbReference type="InterPro" id="IPR016032">
    <property type="entry name" value="Sig_transdc_resp-reg_C-effctor"/>
</dbReference>
<evidence type="ECO:0000313" key="5">
    <source>
        <dbReference type="Proteomes" id="UP000819052"/>
    </source>
</evidence>
<keyword evidence="5" id="KW-1185">Reference proteome</keyword>
<dbReference type="InterPro" id="IPR036388">
    <property type="entry name" value="WH-like_DNA-bd_sf"/>
</dbReference>
<dbReference type="InterPro" id="IPR027417">
    <property type="entry name" value="P-loop_NTPase"/>
</dbReference>
<accession>A0ABX0MIZ1</accession>
<evidence type="ECO:0000313" key="4">
    <source>
        <dbReference type="EMBL" id="NHZ44237.1"/>
    </source>
</evidence>
<keyword evidence="1 2" id="KW-0238">DNA-binding</keyword>
<dbReference type="SUPFAM" id="SSF52540">
    <property type="entry name" value="P-loop containing nucleoside triphosphate hydrolases"/>
    <property type="match status" value="1"/>
</dbReference>
<dbReference type="PANTHER" id="PTHR47691">
    <property type="entry name" value="REGULATOR-RELATED"/>
    <property type="match status" value="1"/>
</dbReference>
<reference evidence="4 5" key="1">
    <citation type="submission" date="2019-09" db="EMBL/GenBank/DDBJ databases">
        <title>Taxonomy of Antarctic Massilia spp.: description of Massilia rubra sp. nov., Massilia aquatica sp. nov., Massilia mucilaginosa sp. nov., Massilia frigida sp. nov. isolated from streams, lakes and regoliths.</title>
        <authorList>
            <person name="Holochova P."/>
            <person name="Sedlacek I."/>
            <person name="Kralova S."/>
            <person name="Maslanova I."/>
            <person name="Busse H.-J."/>
            <person name="Stankova E."/>
            <person name="Vrbovska V."/>
            <person name="Kovarovic V."/>
            <person name="Bartak M."/>
            <person name="Svec P."/>
            <person name="Pantucek R."/>
        </authorList>
    </citation>
    <scope>NUCLEOTIDE SEQUENCE [LARGE SCALE GENOMIC DNA]</scope>
    <source>
        <strain evidence="4 5">CCM 8693</strain>
    </source>
</reference>
<proteinExistence type="predicted"/>
<dbReference type="SMART" id="SM00028">
    <property type="entry name" value="TPR"/>
    <property type="match status" value="4"/>
</dbReference>
<evidence type="ECO:0000256" key="2">
    <source>
        <dbReference type="PROSITE-ProRule" id="PRU01091"/>
    </source>
</evidence>
<protein>
    <submittedName>
        <fullName evidence="4">AAA family ATPase</fullName>
    </submittedName>
</protein>
<dbReference type="CDD" id="cd00383">
    <property type="entry name" value="trans_reg_C"/>
    <property type="match status" value="1"/>
</dbReference>
<dbReference type="Gene3D" id="3.40.50.300">
    <property type="entry name" value="P-loop containing nucleotide triphosphate hydrolases"/>
    <property type="match status" value="1"/>
</dbReference>
<sequence>MEPRTMDVLVALCRANGAIVSTEELLQQCWGSTIHGDSPVHKNIAQLRRLLGDNANAPLFIETIRKRGYRTVAAVDWTVDDVQAPHWENGSPFRGLLPFDETHAGVFYGRDEATRKLAQAAQAQIDHGLALLLLLGPSGSGKTSLVQAGLFPSMSRAQDGTGPALLASTTFDIADQGEQTLFTALAGAMLDLHWDDSYGFPDESAIALGQRLERDCNSVINQLDAALAPHRSGVRLALFIDRFEALFNANRVTEAERSAFLAALEQLARSGTCLIVIACRNDFYPNIATLPLLIEVKPYGGHVDLAPPGFSDIAQMIRKPAAAAQLVFGVDPVTHASLDDILCESATASPDALPLLQYCLHELYQQRTAEGELSFAAFHELGGLEGAIGRRAEQVVVGLSDDHRAELPHIMSLVTVLAIDEELVTSQRAPWSALRSEQARETVTALVEARLFVSDLASGTRVFGIAHEAILRRWPRMSDWIGAHRDALRARGRLAQQVARWSADGRRADLLIPRGKLLDEAKQLRDAGGWSLEPDECELIRLSNRRARQFEWARLSALGLIIVLAVLNSAFALSSLAAKRTAEARRTKVEGLVDYMLGDFADKLRPLGKLELLEGVSGKSLEYLRSSQQDELSPAALTLRAKALQVIGEVGREQGNAAQTIDALTEANAILRRQHEADPKNIQVLNNLGNNNYYIGQMHKDHNDMPAAAAAWQQYRLLAEQLHMLEPDKAQWWIEQSYAHNNLGSLAFALGKPESAVTEFAASLALKQRALQHTPGDKMLIAALAETYSWLALAKQSLGQLGAAEQLYEQEMELVQQLRQRFPSEPMWINRYARALQHRAVLALALGKDDRALDDLAAAAALLVDLAQNDKKNRAWQVELANAQQEYLMVKLRTEPAQLILPQLQRIHANLAAESAMNPKNVRWISNETVARFRIATALLEMGDLERAKGEIDIVIAQFRLLHKRTPADLQIRLSLAESLLLYAKIQKKRRDDTNSIIACKEAFAVIEPSTTSTRDFFILDPWSRSTLCLQQSVIDNTPWQRLAQIGYRDSLYRKLIPR</sequence>
<dbReference type="EMBL" id="VVIW01000029">
    <property type="protein sequence ID" value="NHZ44237.1"/>
    <property type="molecule type" value="Genomic_DNA"/>
</dbReference>
<dbReference type="SUPFAM" id="SSF46894">
    <property type="entry name" value="C-terminal effector domain of the bipartite response regulators"/>
    <property type="match status" value="1"/>
</dbReference>
<dbReference type="Pfam" id="PF00486">
    <property type="entry name" value="Trans_reg_C"/>
    <property type="match status" value="1"/>
</dbReference>